<evidence type="ECO:0000313" key="1">
    <source>
        <dbReference type="EMBL" id="CAB4566508.1"/>
    </source>
</evidence>
<name>A0A6J6DZL1_9ZZZZ</name>
<proteinExistence type="predicted"/>
<sequence>MPPSRAEVTPAIERPATAAGPVAVVVVGVPAATAAAEAFPVAMVVAPTASASEMKSDEMRRMTSSV</sequence>
<dbReference type="AlphaFoldDB" id="A0A6J6DZL1"/>
<organism evidence="1">
    <name type="scientific">freshwater metagenome</name>
    <dbReference type="NCBI Taxonomy" id="449393"/>
    <lineage>
        <taxon>unclassified sequences</taxon>
        <taxon>metagenomes</taxon>
        <taxon>ecological metagenomes</taxon>
    </lineage>
</organism>
<dbReference type="EMBL" id="CAEZTI010000126">
    <property type="protein sequence ID" value="CAB4566508.1"/>
    <property type="molecule type" value="Genomic_DNA"/>
</dbReference>
<gene>
    <name evidence="1" type="ORF">UFOPK1619_00687</name>
</gene>
<reference evidence="1" key="1">
    <citation type="submission" date="2020-05" db="EMBL/GenBank/DDBJ databases">
        <authorList>
            <person name="Chiriac C."/>
            <person name="Salcher M."/>
            <person name="Ghai R."/>
            <person name="Kavagutti S V."/>
        </authorList>
    </citation>
    <scope>NUCLEOTIDE SEQUENCE</scope>
</reference>
<accession>A0A6J6DZL1</accession>
<protein>
    <submittedName>
        <fullName evidence="1">Unannotated protein</fullName>
    </submittedName>
</protein>